<protein>
    <recommendedName>
        <fullName evidence="4">Ead/Ea22-like family protein</fullName>
    </recommendedName>
</protein>
<evidence type="ECO:0000256" key="1">
    <source>
        <dbReference type="SAM" id="Coils"/>
    </source>
</evidence>
<accession>A0ABU6KUD1</accession>
<dbReference type="EMBL" id="JARTQQ020000001">
    <property type="protein sequence ID" value="MEC5729358.1"/>
    <property type="molecule type" value="Genomic_DNA"/>
</dbReference>
<evidence type="ECO:0000313" key="3">
    <source>
        <dbReference type="Proteomes" id="UP001175344"/>
    </source>
</evidence>
<sequence length="169" mass="18307">MNIDQAKAELLEALSGPAGRNWGYGPAVKAVLKALDNAESTLEREREKSRRALVQNHRFIVEGMAQREVIEAVRAVAAQTEGIAGWHQNGAIAGWDEILAEIFDFDTPNIDAAISDLKALGAEAVADELESAAKIINRNTRQRELDALAYIGSATVARSVAQQLREASK</sequence>
<dbReference type="RefSeq" id="WP_241175420.1">
    <property type="nucleotide sequence ID" value="NZ_JAKWHR010000165.1"/>
</dbReference>
<proteinExistence type="predicted"/>
<name>A0ABU6KUD1_ENTAS</name>
<evidence type="ECO:0008006" key="4">
    <source>
        <dbReference type="Google" id="ProtNLM"/>
    </source>
</evidence>
<comment type="caution">
    <text evidence="2">The sequence shown here is derived from an EMBL/GenBank/DDBJ whole genome shotgun (WGS) entry which is preliminary data.</text>
</comment>
<feature type="coiled-coil region" evidence="1">
    <location>
        <begin position="28"/>
        <end position="55"/>
    </location>
</feature>
<keyword evidence="1" id="KW-0175">Coiled coil</keyword>
<gene>
    <name evidence="2" type="ORF">QAA55_013165</name>
</gene>
<reference evidence="2 3" key="1">
    <citation type="journal article" date="2023" name="Nat. Commun.">
        <title>Genomic dissection of endemic carbapenem resistance reveals metallo-beta-lactamase dissemination through clonal, plasmid and integron transfer.</title>
        <authorList>
            <person name="Macesic N."/>
            <person name="Hawkey J."/>
            <person name="Vezina B."/>
            <person name="Wisniewski J.A."/>
            <person name="Cottingham H."/>
            <person name="Blakeway L.V."/>
            <person name="Harshegyi T."/>
            <person name="Pragastis K."/>
            <person name="Badoordeen G.Z."/>
            <person name="Dennison A."/>
            <person name="Spelman D.W."/>
            <person name="Jenney A.W.J."/>
            <person name="Peleg A.Y."/>
        </authorList>
    </citation>
    <scope>NUCLEOTIDE SEQUENCE [LARGE SCALE GENOMIC DNA]</scope>
    <source>
        <strain evidence="2 3">CPO239</strain>
    </source>
</reference>
<keyword evidence="3" id="KW-1185">Reference proteome</keyword>
<evidence type="ECO:0000313" key="2">
    <source>
        <dbReference type="EMBL" id="MEC5729358.1"/>
    </source>
</evidence>
<dbReference type="Proteomes" id="UP001175344">
    <property type="component" value="Unassembled WGS sequence"/>
</dbReference>
<organism evidence="2 3">
    <name type="scientific">Enterobacter asburiae</name>
    <dbReference type="NCBI Taxonomy" id="61645"/>
    <lineage>
        <taxon>Bacteria</taxon>
        <taxon>Pseudomonadati</taxon>
        <taxon>Pseudomonadota</taxon>
        <taxon>Gammaproteobacteria</taxon>
        <taxon>Enterobacterales</taxon>
        <taxon>Enterobacteriaceae</taxon>
        <taxon>Enterobacter</taxon>
        <taxon>Enterobacter cloacae complex</taxon>
    </lineage>
</organism>